<name>A0A844D4M9_9RHOB</name>
<dbReference type="EMBL" id="SZWE01000003">
    <property type="protein sequence ID" value="MRU17114.1"/>
    <property type="molecule type" value="Genomic_DNA"/>
</dbReference>
<gene>
    <name evidence="1" type="ORF">FDP25_16865</name>
</gene>
<sequence>MTTRRRLTPEQRREIVAEARRGVAVSTLAKRFEVTPRATQYTLRKAEQGRRDSGIRTEAMSVTLTPEEMSAFDAVLAKNGIETRSDGMRRLVQGAAGLFQPDVHLADELAGFRAALNQVGNNVTQIAKRMNEANLKGQRPPFTGDDLAQMRQLAGFVLDFADQVDLLARRRVEGISMTAGDALKELADAKG</sequence>
<reference evidence="1 2" key="1">
    <citation type="submission" date="2019-05" db="EMBL/GenBank/DDBJ databases">
        <title>Roseovarius bejariae sp. nov., a moderately halophylic bacterium isolated from a saline soil in Rambla Salada (Murcia).</title>
        <authorList>
            <person name="Castro D.J."/>
            <person name="Gomez-Altuve A."/>
            <person name="Reina J.C."/>
            <person name="Rodriguez M."/>
            <person name="Sampedro I."/>
            <person name="Llamas I."/>
            <person name="Martinez-Checa F."/>
        </authorList>
    </citation>
    <scope>NUCLEOTIDE SEQUENCE [LARGE SCALE GENOMIC DNA]</scope>
    <source>
        <strain evidence="1 2">A21</strain>
    </source>
</reference>
<keyword evidence="2" id="KW-1185">Reference proteome</keyword>
<dbReference type="GO" id="GO:0003677">
    <property type="term" value="F:DNA binding"/>
    <property type="evidence" value="ECO:0007669"/>
    <property type="project" value="InterPro"/>
</dbReference>
<dbReference type="InterPro" id="IPR002514">
    <property type="entry name" value="Transposase_8"/>
</dbReference>
<dbReference type="AlphaFoldDB" id="A0A844D4M9"/>
<evidence type="ECO:0000313" key="2">
    <source>
        <dbReference type="Proteomes" id="UP000564704"/>
    </source>
</evidence>
<protein>
    <submittedName>
        <fullName evidence="1">Transposase</fullName>
    </submittedName>
</protein>
<dbReference type="RefSeq" id="WP_154155260.1">
    <property type="nucleotide sequence ID" value="NZ_SZWE01000003.1"/>
</dbReference>
<comment type="caution">
    <text evidence="1">The sequence shown here is derived from an EMBL/GenBank/DDBJ whole genome shotgun (WGS) entry which is preliminary data.</text>
</comment>
<dbReference type="GO" id="GO:0004803">
    <property type="term" value="F:transposase activity"/>
    <property type="evidence" value="ECO:0007669"/>
    <property type="project" value="InterPro"/>
</dbReference>
<dbReference type="Proteomes" id="UP000564704">
    <property type="component" value="Unassembled WGS sequence"/>
</dbReference>
<dbReference type="Pfam" id="PF01527">
    <property type="entry name" value="HTH_Tnp_1"/>
    <property type="match status" value="1"/>
</dbReference>
<accession>A0A844D4M9</accession>
<dbReference type="OrthoDB" id="7779024at2"/>
<proteinExistence type="predicted"/>
<evidence type="ECO:0000313" key="1">
    <source>
        <dbReference type="EMBL" id="MRU17114.1"/>
    </source>
</evidence>
<organism evidence="1 2">
    <name type="scientific">Roseovarius bejariae</name>
    <dbReference type="NCBI Taxonomy" id="2576383"/>
    <lineage>
        <taxon>Bacteria</taxon>
        <taxon>Pseudomonadati</taxon>
        <taxon>Pseudomonadota</taxon>
        <taxon>Alphaproteobacteria</taxon>
        <taxon>Rhodobacterales</taxon>
        <taxon>Roseobacteraceae</taxon>
        <taxon>Roseovarius</taxon>
    </lineage>
</organism>
<dbReference type="GO" id="GO:0006313">
    <property type="term" value="P:DNA transposition"/>
    <property type="evidence" value="ECO:0007669"/>
    <property type="project" value="InterPro"/>
</dbReference>